<keyword evidence="1" id="KW-0812">Transmembrane</keyword>
<proteinExistence type="predicted"/>
<reference evidence="3" key="1">
    <citation type="submission" date="2018-05" db="EMBL/GenBank/DDBJ databases">
        <authorList>
            <person name="Li X."/>
        </authorList>
    </citation>
    <scope>NUCLEOTIDE SEQUENCE [LARGE SCALE GENOMIC DNA]</scope>
    <source>
        <strain evidence="3">YIM 73061</strain>
    </source>
</reference>
<sequence>MSRSKWSPANRRYQRRFWPAMIAYVALVVLISWVTPIENLPDGPKHAAALLPVIPIGVVIWAMARLLEEQEDEYFRLLQARSMLLATGVILLGATAWGFLQEYTDLPPFPVIILFPCWCAAWSLTSAWVAWRAR</sequence>
<organism evidence="2 3">
    <name type="scientific">Phenylobacterium deserti</name>
    <dbReference type="NCBI Taxonomy" id="1914756"/>
    <lineage>
        <taxon>Bacteria</taxon>
        <taxon>Pseudomonadati</taxon>
        <taxon>Pseudomonadota</taxon>
        <taxon>Alphaproteobacteria</taxon>
        <taxon>Caulobacterales</taxon>
        <taxon>Caulobacteraceae</taxon>
        <taxon>Phenylobacterium</taxon>
    </lineage>
</organism>
<feature type="transmembrane region" description="Helical" evidence="1">
    <location>
        <begin position="112"/>
        <end position="131"/>
    </location>
</feature>
<dbReference type="RefSeq" id="WP_111513206.1">
    <property type="nucleotide sequence ID" value="NZ_QFYR01000001.1"/>
</dbReference>
<protein>
    <submittedName>
        <fullName evidence="2">Uncharacterized protein</fullName>
    </submittedName>
</protein>
<evidence type="ECO:0000256" key="1">
    <source>
        <dbReference type="SAM" id="Phobius"/>
    </source>
</evidence>
<keyword evidence="1" id="KW-1133">Transmembrane helix</keyword>
<dbReference type="OrthoDB" id="119964at2"/>
<evidence type="ECO:0000313" key="3">
    <source>
        <dbReference type="Proteomes" id="UP000249725"/>
    </source>
</evidence>
<keyword evidence="3" id="KW-1185">Reference proteome</keyword>
<accession>A0A328APA6</accession>
<dbReference type="EMBL" id="QFYR01000001">
    <property type="protein sequence ID" value="RAK56832.1"/>
    <property type="molecule type" value="Genomic_DNA"/>
</dbReference>
<comment type="caution">
    <text evidence="2">The sequence shown here is derived from an EMBL/GenBank/DDBJ whole genome shotgun (WGS) entry which is preliminary data.</text>
</comment>
<feature type="transmembrane region" description="Helical" evidence="1">
    <location>
        <begin position="47"/>
        <end position="67"/>
    </location>
</feature>
<gene>
    <name evidence="2" type="ORF">DJ018_02340</name>
</gene>
<dbReference type="AlphaFoldDB" id="A0A328APA6"/>
<evidence type="ECO:0000313" key="2">
    <source>
        <dbReference type="EMBL" id="RAK56832.1"/>
    </source>
</evidence>
<feature type="transmembrane region" description="Helical" evidence="1">
    <location>
        <begin position="79"/>
        <end position="100"/>
    </location>
</feature>
<dbReference type="Proteomes" id="UP000249725">
    <property type="component" value="Unassembled WGS sequence"/>
</dbReference>
<feature type="transmembrane region" description="Helical" evidence="1">
    <location>
        <begin position="16"/>
        <end position="35"/>
    </location>
</feature>
<keyword evidence="1" id="KW-0472">Membrane</keyword>
<name>A0A328APA6_9CAUL</name>